<dbReference type="InterPro" id="IPR056003">
    <property type="entry name" value="CT398_CC_hairpin"/>
</dbReference>
<evidence type="ECO:0000256" key="1">
    <source>
        <dbReference type="SAM" id="MobiDB-lite"/>
    </source>
</evidence>
<feature type="region of interest" description="Disordered" evidence="1">
    <location>
        <begin position="75"/>
        <end position="103"/>
    </location>
</feature>
<evidence type="ECO:0000259" key="2">
    <source>
        <dbReference type="Pfam" id="PF02591"/>
    </source>
</evidence>
<dbReference type="Proteomes" id="UP001500957">
    <property type="component" value="Unassembled WGS sequence"/>
</dbReference>
<dbReference type="EMBL" id="BAAAHE010000029">
    <property type="protein sequence ID" value="GAA0627495.1"/>
    <property type="molecule type" value="Genomic_DNA"/>
</dbReference>
<evidence type="ECO:0000313" key="5">
    <source>
        <dbReference type="Proteomes" id="UP001500957"/>
    </source>
</evidence>
<dbReference type="Pfam" id="PF02591">
    <property type="entry name" value="Zn_ribbon_9"/>
    <property type="match status" value="1"/>
</dbReference>
<feature type="compositionally biased region" description="Basic and acidic residues" evidence="1">
    <location>
        <begin position="75"/>
        <end position="97"/>
    </location>
</feature>
<dbReference type="PANTHER" id="PTHR39082">
    <property type="entry name" value="PHOSPHOLIPASE C-BETA-2-RELATED"/>
    <property type="match status" value="1"/>
</dbReference>
<organism evidence="4 5">
    <name type="scientific">Sporichthya brevicatena</name>
    <dbReference type="NCBI Taxonomy" id="171442"/>
    <lineage>
        <taxon>Bacteria</taxon>
        <taxon>Bacillati</taxon>
        <taxon>Actinomycetota</taxon>
        <taxon>Actinomycetes</taxon>
        <taxon>Sporichthyales</taxon>
        <taxon>Sporichthyaceae</taxon>
        <taxon>Sporichthya</taxon>
    </lineage>
</organism>
<gene>
    <name evidence="4" type="ORF">GCM10009547_33820</name>
</gene>
<feature type="domain" description="C4-type zinc ribbon" evidence="2">
    <location>
        <begin position="215"/>
        <end position="249"/>
    </location>
</feature>
<name>A0ABP3SBB7_9ACTN</name>
<dbReference type="Pfam" id="PF24481">
    <property type="entry name" value="CT398_CC"/>
    <property type="match status" value="1"/>
</dbReference>
<accession>A0ABP3SBB7</accession>
<feature type="domain" description="CT398-like coiled coil hairpin" evidence="3">
    <location>
        <begin position="24"/>
        <end position="203"/>
    </location>
</feature>
<evidence type="ECO:0000313" key="4">
    <source>
        <dbReference type="EMBL" id="GAA0627495.1"/>
    </source>
</evidence>
<proteinExistence type="predicted"/>
<sequence length="257" mass="28369">MGDRTLQEDPLNVALADQWRLLDLQALDTRIDQLAHRRRTLPETATIAELAVRRDQVRDLLVAAETEDSDIARDQTKAEADVDQVRQRAERDQKRLDAGQVSSPKELESLQHEIASLAKRQADLEDAVLEIMERREAAQARIAELTAERDRIAADLERTEAALAAATAEIDAETEKVGGERATLAGGLPGELVALYEKVRASSNGLGAAALRRGRCEGCRMELSTTDLNKVRATPEDEVVRCEECRRILVRVADSGL</sequence>
<protein>
    <submittedName>
        <fullName evidence="4">C4-type zinc ribbon domain-containing protein</fullName>
    </submittedName>
</protein>
<keyword evidence="5" id="KW-1185">Reference proteome</keyword>
<dbReference type="Gene3D" id="1.10.287.1490">
    <property type="match status" value="1"/>
</dbReference>
<reference evidence="5" key="1">
    <citation type="journal article" date="2019" name="Int. J. Syst. Evol. Microbiol.">
        <title>The Global Catalogue of Microorganisms (GCM) 10K type strain sequencing project: providing services to taxonomists for standard genome sequencing and annotation.</title>
        <authorList>
            <consortium name="The Broad Institute Genomics Platform"/>
            <consortium name="The Broad Institute Genome Sequencing Center for Infectious Disease"/>
            <person name="Wu L."/>
            <person name="Ma J."/>
        </authorList>
    </citation>
    <scope>NUCLEOTIDE SEQUENCE [LARGE SCALE GENOMIC DNA]</scope>
    <source>
        <strain evidence="5">JCM 10671</strain>
    </source>
</reference>
<dbReference type="InterPro" id="IPR003743">
    <property type="entry name" value="Zf-RING_7"/>
</dbReference>
<dbReference type="PANTHER" id="PTHR39082:SF1">
    <property type="entry name" value="SCAVENGER RECEPTOR CLASS A MEMBER 3"/>
    <property type="match status" value="1"/>
</dbReference>
<comment type="caution">
    <text evidence="4">The sequence shown here is derived from an EMBL/GenBank/DDBJ whole genome shotgun (WGS) entry which is preliminary data.</text>
</comment>
<dbReference type="InterPro" id="IPR052376">
    <property type="entry name" value="Oxidative_Scav/Glycosyltrans"/>
</dbReference>
<evidence type="ECO:0000259" key="3">
    <source>
        <dbReference type="Pfam" id="PF24481"/>
    </source>
</evidence>